<feature type="domain" description="DUF397" evidence="1">
    <location>
        <begin position="5"/>
        <end position="56"/>
    </location>
</feature>
<organism evidence="2 3">
    <name type="scientific">Streptosporangium saharense</name>
    <dbReference type="NCBI Taxonomy" id="1706840"/>
    <lineage>
        <taxon>Bacteria</taxon>
        <taxon>Bacillati</taxon>
        <taxon>Actinomycetota</taxon>
        <taxon>Actinomycetes</taxon>
        <taxon>Streptosporangiales</taxon>
        <taxon>Streptosporangiaceae</taxon>
        <taxon>Streptosporangium</taxon>
    </lineage>
</organism>
<dbReference type="RefSeq" id="WP_184713775.1">
    <property type="nucleotide sequence ID" value="NZ_JACHJP010000002.1"/>
</dbReference>
<dbReference type="InterPro" id="IPR007278">
    <property type="entry name" value="DUF397"/>
</dbReference>
<evidence type="ECO:0000313" key="2">
    <source>
        <dbReference type="EMBL" id="MBB4915058.1"/>
    </source>
</evidence>
<proteinExistence type="predicted"/>
<dbReference type="EMBL" id="JACHJP010000002">
    <property type="protein sequence ID" value="MBB4915058.1"/>
    <property type="molecule type" value="Genomic_DNA"/>
</dbReference>
<protein>
    <recommendedName>
        <fullName evidence="1">DUF397 domain-containing protein</fullName>
    </recommendedName>
</protein>
<gene>
    <name evidence="2" type="ORF">FHS44_002143</name>
</gene>
<keyword evidence="3" id="KW-1185">Reference proteome</keyword>
<accession>A0A7W7VLY0</accession>
<evidence type="ECO:0000313" key="3">
    <source>
        <dbReference type="Proteomes" id="UP000552644"/>
    </source>
</evidence>
<dbReference type="AlphaFoldDB" id="A0A7W7VLY0"/>
<reference evidence="2 3" key="1">
    <citation type="submission" date="2020-08" db="EMBL/GenBank/DDBJ databases">
        <title>Genomic Encyclopedia of Type Strains, Phase III (KMG-III): the genomes of soil and plant-associated and newly described type strains.</title>
        <authorList>
            <person name="Whitman W."/>
        </authorList>
    </citation>
    <scope>NUCLEOTIDE SEQUENCE [LARGE SCALE GENOMIC DNA]</scope>
    <source>
        <strain evidence="2 3">CECT 8840</strain>
    </source>
</reference>
<evidence type="ECO:0000259" key="1">
    <source>
        <dbReference type="Pfam" id="PF04149"/>
    </source>
</evidence>
<sequence>MLNEEWHKSSWSETADGCVKVRRNGNRVEVGDTKPEGAGVVLSFTPYEWWTFRNAVLAGEFDLPEWRE</sequence>
<dbReference type="Proteomes" id="UP000552644">
    <property type="component" value="Unassembled WGS sequence"/>
</dbReference>
<dbReference type="Pfam" id="PF04149">
    <property type="entry name" value="DUF397"/>
    <property type="match status" value="1"/>
</dbReference>
<name>A0A7W7VLY0_9ACTN</name>
<comment type="caution">
    <text evidence="2">The sequence shown here is derived from an EMBL/GenBank/DDBJ whole genome shotgun (WGS) entry which is preliminary data.</text>
</comment>